<dbReference type="Pfam" id="PF01926">
    <property type="entry name" value="MMR_HSR1"/>
    <property type="match status" value="1"/>
</dbReference>
<dbReference type="InterPro" id="IPR027417">
    <property type="entry name" value="P-loop_NTPase"/>
</dbReference>
<dbReference type="GO" id="GO:0005525">
    <property type="term" value="F:GTP binding"/>
    <property type="evidence" value="ECO:0007669"/>
    <property type="project" value="UniProtKB-KW"/>
</dbReference>
<dbReference type="PANTHER" id="PTHR45782">
    <property type="entry name" value="MITOCHONDRIAL RIBOSOME-ASSOCIATED GTPASE 1"/>
    <property type="match status" value="1"/>
</dbReference>
<proteinExistence type="predicted"/>
<evidence type="ECO:0000256" key="2">
    <source>
        <dbReference type="ARBA" id="ARBA00023134"/>
    </source>
</evidence>
<dbReference type="GO" id="GO:0006412">
    <property type="term" value="P:translation"/>
    <property type="evidence" value="ECO:0007669"/>
    <property type="project" value="TreeGrafter"/>
</dbReference>
<protein>
    <submittedName>
        <fullName evidence="4">Ribosome biogenesis GTPase A</fullName>
    </submittedName>
</protein>
<dbReference type="InterPro" id="IPR023179">
    <property type="entry name" value="GTP-bd_ortho_bundle_sf"/>
</dbReference>
<sequence>MPAINWYPGHMAKTRRMLVESLKMIDVVVEIIDARAPLASRNPDFDDLFAGRARVVLLNKSDLADPQATKRWISYYASRGVAAAGISATGGGAKKTAVTLIERAAKPKVDAMRLKGVNKTVRCIVVGIPNVGKSTFINRMAGETRAEVGDKPGVTRGKQWVKITPYLELMATPGMLWPKLENQELASHLAFLGSIKDEIMDSEALATDLLKLLQVSSPAPLTERFSKLTPETPAEDLLDAVCRSRGFLLKGGALDTERAAHVALDEFRAGKIGRVTLELPEARA</sequence>
<dbReference type="GO" id="GO:0003924">
    <property type="term" value="F:GTPase activity"/>
    <property type="evidence" value="ECO:0007669"/>
    <property type="project" value="TreeGrafter"/>
</dbReference>
<dbReference type="InterPro" id="IPR019991">
    <property type="entry name" value="GTP-bd_ribosome_bgen"/>
</dbReference>
<dbReference type="PIRSF" id="PIRSF006230">
    <property type="entry name" value="MG442"/>
    <property type="match status" value="1"/>
</dbReference>
<organism evidence="4">
    <name type="scientific">bioreactor metagenome</name>
    <dbReference type="NCBI Taxonomy" id="1076179"/>
    <lineage>
        <taxon>unclassified sequences</taxon>
        <taxon>metagenomes</taxon>
        <taxon>ecological metagenomes</taxon>
    </lineage>
</organism>
<evidence type="ECO:0000256" key="1">
    <source>
        <dbReference type="ARBA" id="ARBA00022741"/>
    </source>
</evidence>
<dbReference type="EMBL" id="VSSQ01012184">
    <property type="protein sequence ID" value="MPM48626.1"/>
    <property type="molecule type" value="Genomic_DNA"/>
</dbReference>
<name>A0A645A6R2_9ZZZZ</name>
<accession>A0A645A6R2</accession>
<dbReference type="CDD" id="cd01856">
    <property type="entry name" value="YlqF"/>
    <property type="match status" value="1"/>
</dbReference>
<keyword evidence="1" id="KW-0547">Nucleotide-binding</keyword>
<comment type="caution">
    <text evidence="4">The sequence shown here is derived from an EMBL/GenBank/DDBJ whole genome shotgun (WGS) entry which is preliminary data.</text>
</comment>
<dbReference type="NCBIfam" id="TIGR03596">
    <property type="entry name" value="GTPase_YlqF"/>
    <property type="match status" value="1"/>
</dbReference>
<keyword evidence="2" id="KW-0342">GTP-binding</keyword>
<dbReference type="InterPro" id="IPR016478">
    <property type="entry name" value="GTPase_MTG1"/>
</dbReference>
<dbReference type="Gene3D" id="1.10.1580.10">
    <property type="match status" value="1"/>
</dbReference>
<dbReference type="Gene3D" id="3.40.50.300">
    <property type="entry name" value="P-loop containing nucleotide triphosphate hydrolases"/>
    <property type="match status" value="1"/>
</dbReference>
<dbReference type="PANTHER" id="PTHR45782:SF4">
    <property type="entry name" value="MITOCHONDRIAL RIBOSOME-ASSOCIATED GTPASE 1"/>
    <property type="match status" value="1"/>
</dbReference>
<evidence type="ECO:0000259" key="3">
    <source>
        <dbReference type="Pfam" id="PF01926"/>
    </source>
</evidence>
<feature type="domain" description="G" evidence="3">
    <location>
        <begin position="123"/>
        <end position="183"/>
    </location>
</feature>
<gene>
    <name evidence="4" type="primary">rbgA_9</name>
    <name evidence="4" type="ORF">SDC9_95352</name>
</gene>
<evidence type="ECO:0000313" key="4">
    <source>
        <dbReference type="EMBL" id="MPM48626.1"/>
    </source>
</evidence>
<reference evidence="4" key="1">
    <citation type="submission" date="2019-08" db="EMBL/GenBank/DDBJ databases">
        <authorList>
            <person name="Kucharzyk K."/>
            <person name="Murdoch R.W."/>
            <person name="Higgins S."/>
            <person name="Loffler F."/>
        </authorList>
    </citation>
    <scope>NUCLEOTIDE SEQUENCE</scope>
</reference>
<dbReference type="SUPFAM" id="SSF52540">
    <property type="entry name" value="P-loop containing nucleoside triphosphate hydrolases"/>
    <property type="match status" value="1"/>
</dbReference>
<dbReference type="InterPro" id="IPR006073">
    <property type="entry name" value="GTP-bd"/>
</dbReference>
<dbReference type="AlphaFoldDB" id="A0A645A6R2"/>